<proteinExistence type="predicted"/>
<dbReference type="InterPro" id="IPR006910">
    <property type="entry name" value="Rad21_Rec8_N"/>
</dbReference>
<gene>
    <name evidence="5" type="ORF">CVT24_004321</name>
</gene>
<feature type="compositionally biased region" description="Basic and acidic residues" evidence="3">
    <location>
        <begin position="501"/>
        <end position="512"/>
    </location>
</feature>
<dbReference type="Proteomes" id="UP000284842">
    <property type="component" value="Unassembled WGS sequence"/>
</dbReference>
<sequence length="707" mass="78444">MFFTPELLSKRDSGFGLLWLAATLGSKSAFKKLPKRSVLTADIAQLCDLISEPAEPLALLKQEIFMADVSNCVASLKKVVQEARSVGLHDGQIITSNPVARYAAVTIAPDPRSAYSLDFDALVMNWDEYLNVDNGTDEDPNGTDDEFDPKAIRKKKKAGKASRLSAVETVRKEAHTLEEHHEHLLSASFDLPHVITSGNYLDPSSSHADGGFDFFFSLSDGFDLSEGPGIADDLARELGWNLSPAKTVRSKTASEVRNERPESLAPLDNALLDYVPHFTEAPGEDFNFGENTSGGNVDQAPLVLQNMVTPIRQSQHSESFGSENYINAPETPNGPLPVVATQETPQIEHVSHEPRKLKRTRVLLDARIELTDDELKLARAQYVEAQTTLRRETFTKQREKASGMIIEDLIWRAPKQITNPELISFWEQNLRVQVELRTGHVQIHSQADDNIPAAKRRRITPPSRNEAADQVSLHQEPGPGMNDGWDEQHLAGPDLAFDDAWEQRQSSEEPGRGRRGSRAPSIDDLEAFGMDTARQDRGNAESSQKSSLFPWDNALPSSSSGNNPYTQPDGDVIAPDMVDVRIRSRSISRRGSPLLSSHGHQNSFSGAGMSPMTGNMAEDFMFQGPHLEETQQDTQKSDANLITLEKNSFNFLEYAKMQSQTLPQPNGRLTFERVTPRLTSTRHVAAAAFYHCLGKIEILLEEMWTID</sequence>
<dbReference type="PANTHER" id="PTHR12585">
    <property type="entry name" value="SCC1 / RAD21 FAMILY MEMBER"/>
    <property type="match status" value="1"/>
</dbReference>
<dbReference type="InParanoid" id="A0A409VCJ5"/>
<feature type="region of interest" description="Disordered" evidence="3">
    <location>
        <begin position="133"/>
        <end position="154"/>
    </location>
</feature>
<dbReference type="GO" id="GO:0005634">
    <property type="term" value="C:nucleus"/>
    <property type="evidence" value="ECO:0007669"/>
    <property type="project" value="UniProtKB-SubCell"/>
</dbReference>
<reference evidence="5 6" key="1">
    <citation type="journal article" date="2018" name="Evol. Lett.">
        <title>Horizontal gene cluster transfer increased hallucinogenic mushroom diversity.</title>
        <authorList>
            <person name="Reynolds H.T."/>
            <person name="Vijayakumar V."/>
            <person name="Gluck-Thaler E."/>
            <person name="Korotkin H.B."/>
            <person name="Matheny P.B."/>
            <person name="Slot J.C."/>
        </authorList>
    </citation>
    <scope>NUCLEOTIDE SEQUENCE [LARGE SCALE GENOMIC DNA]</scope>
    <source>
        <strain evidence="5 6">2629</strain>
    </source>
</reference>
<protein>
    <recommendedName>
        <fullName evidence="4">Rad21/Rec8-like protein N-terminal domain-containing protein</fullName>
    </recommendedName>
</protein>
<evidence type="ECO:0000256" key="3">
    <source>
        <dbReference type="SAM" id="MobiDB-lite"/>
    </source>
</evidence>
<feature type="domain" description="Rad21/Rec8-like protein N-terminal" evidence="4">
    <location>
        <begin position="1"/>
        <end position="62"/>
    </location>
</feature>
<feature type="region of interest" description="Disordered" evidence="3">
    <location>
        <begin position="588"/>
        <end position="609"/>
    </location>
</feature>
<dbReference type="Pfam" id="PF04825">
    <property type="entry name" value="Rad21_Rec8_N"/>
    <property type="match status" value="1"/>
</dbReference>
<dbReference type="GO" id="GO:1990414">
    <property type="term" value="P:replication-born double-strand break repair via sister chromatid exchange"/>
    <property type="evidence" value="ECO:0007669"/>
    <property type="project" value="TreeGrafter"/>
</dbReference>
<comment type="subcellular location">
    <subcellularLocation>
        <location evidence="1">Nucleus</location>
    </subcellularLocation>
</comment>
<dbReference type="GO" id="GO:0003682">
    <property type="term" value="F:chromatin binding"/>
    <property type="evidence" value="ECO:0007669"/>
    <property type="project" value="TreeGrafter"/>
</dbReference>
<evidence type="ECO:0000313" key="6">
    <source>
        <dbReference type="Proteomes" id="UP000284842"/>
    </source>
</evidence>
<dbReference type="InterPro" id="IPR039781">
    <property type="entry name" value="Rad21/Rec8-like"/>
</dbReference>
<evidence type="ECO:0000259" key="4">
    <source>
        <dbReference type="Pfam" id="PF04825"/>
    </source>
</evidence>
<keyword evidence="6" id="KW-1185">Reference proteome</keyword>
<feature type="compositionally biased region" description="Polar residues" evidence="3">
    <location>
        <begin position="555"/>
        <end position="566"/>
    </location>
</feature>
<organism evidence="5 6">
    <name type="scientific">Panaeolus cyanescens</name>
    <dbReference type="NCBI Taxonomy" id="181874"/>
    <lineage>
        <taxon>Eukaryota</taxon>
        <taxon>Fungi</taxon>
        <taxon>Dikarya</taxon>
        <taxon>Basidiomycota</taxon>
        <taxon>Agaricomycotina</taxon>
        <taxon>Agaricomycetes</taxon>
        <taxon>Agaricomycetidae</taxon>
        <taxon>Agaricales</taxon>
        <taxon>Agaricineae</taxon>
        <taxon>Galeropsidaceae</taxon>
        <taxon>Panaeolus</taxon>
    </lineage>
</organism>
<comment type="caution">
    <text evidence="5">The sequence shown here is derived from an EMBL/GenBank/DDBJ whole genome shotgun (WGS) entry which is preliminary data.</text>
</comment>
<dbReference type="OrthoDB" id="10071381at2759"/>
<evidence type="ECO:0000256" key="2">
    <source>
        <dbReference type="ARBA" id="ARBA00023242"/>
    </source>
</evidence>
<accession>A0A409VCJ5</accession>
<keyword evidence="2" id="KW-0539">Nucleus</keyword>
<evidence type="ECO:0000256" key="1">
    <source>
        <dbReference type="ARBA" id="ARBA00004123"/>
    </source>
</evidence>
<dbReference type="FunCoup" id="A0A409VCJ5">
    <property type="interactions" value="44"/>
</dbReference>
<dbReference type="STRING" id="181874.A0A409VCJ5"/>
<name>A0A409VCJ5_9AGAR</name>
<dbReference type="GO" id="GO:0008278">
    <property type="term" value="C:cohesin complex"/>
    <property type="evidence" value="ECO:0007669"/>
    <property type="project" value="InterPro"/>
</dbReference>
<feature type="compositionally biased region" description="Acidic residues" evidence="3">
    <location>
        <begin position="135"/>
        <end position="147"/>
    </location>
</feature>
<dbReference type="PANTHER" id="PTHR12585:SF69">
    <property type="entry name" value="FI11703P"/>
    <property type="match status" value="1"/>
</dbReference>
<dbReference type="AlphaFoldDB" id="A0A409VCJ5"/>
<feature type="region of interest" description="Disordered" evidence="3">
    <location>
        <begin position="445"/>
        <end position="575"/>
    </location>
</feature>
<dbReference type="EMBL" id="NHTK01006110">
    <property type="protein sequence ID" value="PPQ63779.1"/>
    <property type="molecule type" value="Genomic_DNA"/>
</dbReference>
<evidence type="ECO:0000313" key="5">
    <source>
        <dbReference type="EMBL" id="PPQ63779.1"/>
    </source>
</evidence>
<dbReference type="GO" id="GO:0007062">
    <property type="term" value="P:sister chromatid cohesion"/>
    <property type="evidence" value="ECO:0007669"/>
    <property type="project" value="InterPro"/>
</dbReference>